<dbReference type="Pfam" id="PF13432">
    <property type="entry name" value="TPR_16"/>
    <property type="match status" value="1"/>
</dbReference>
<dbReference type="AlphaFoldDB" id="A0A5C3MUB5"/>
<dbReference type="GO" id="GO:0030008">
    <property type="term" value="C:TRAPP complex"/>
    <property type="evidence" value="ECO:0007669"/>
    <property type="project" value="TreeGrafter"/>
</dbReference>
<dbReference type="Gene3D" id="1.25.40.10">
    <property type="entry name" value="Tetratricopeptide repeat domain"/>
    <property type="match status" value="1"/>
</dbReference>
<dbReference type="InterPro" id="IPR011990">
    <property type="entry name" value="TPR-like_helical_dom_sf"/>
</dbReference>
<dbReference type="PANTHER" id="PTHR21581:SF6">
    <property type="entry name" value="TRAFFICKING PROTEIN PARTICLE COMPLEX SUBUNIT 12"/>
    <property type="match status" value="1"/>
</dbReference>
<name>A0A5C3MUB5_9AGAM</name>
<organism evidence="2 3">
    <name type="scientific">Heliocybe sulcata</name>
    <dbReference type="NCBI Taxonomy" id="5364"/>
    <lineage>
        <taxon>Eukaryota</taxon>
        <taxon>Fungi</taxon>
        <taxon>Dikarya</taxon>
        <taxon>Basidiomycota</taxon>
        <taxon>Agaricomycotina</taxon>
        <taxon>Agaricomycetes</taxon>
        <taxon>Gloeophyllales</taxon>
        <taxon>Gloeophyllaceae</taxon>
        <taxon>Heliocybe</taxon>
    </lineage>
</organism>
<sequence>MAAAPELTNVKQDDEEAPSNPPPEQPREDITFTSPPPPALVEPPVPDPFLVDDSASSQEDSENDRPSHPAVSDSQLSVQPAEEISLAASTTLPIPSPSSPAPTSSPDLNKSVPPTPAPLSDDDEDEEETPEVYLPALVHPTMFLPIPNTDPLTTLLTKYISDPSLRPARDLSGEWQGRDFHALVVTNSWRALARMARDRIVATDPEDISLILDLWYLRLASLARLRLTNQASAEMTNLFAVLYALQPPFARDFLLDRLLPFELEVLHARGKYWAGDHMGYLDALWALVRKCRRKAKEAGLRKKGAGRRSGADTSAEREMWVERGSRVVLIIASQLIEMKAGRDFSAATKLLAPLLNPTSHPTPELESAVARIYLQSGHLSVAARHIAEVEANPAASEAMKSMNAAMLATAEGDWPRAADALQRVLEKDPDNFAAVNNLAVVLLSQGLIKEGIDVLEKALRASPSTVVVAEPFLFNLSTLYELRSATAAQNKRNLLCEVAKWSGDGLKTACLKMPSN</sequence>
<dbReference type="EMBL" id="ML213519">
    <property type="protein sequence ID" value="TFK48533.1"/>
    <property type="molecule type" value="Genomic_DNA"/>
</dbReference>
<proteinExistence type="predicted"/>
<dbReference type="InterPro" id="IPR019734">
    <property type="entry name" value="TPR_rpt"/>
</dbReference>
<dbReference type="OrthoDB" id="428342at2759"/>
<feature type="compositionally biased region" description="Pro residues" evidence="1">
    <location>
        <begin position="34"/>
        <end position="47"/>
    </location>
</feature>
<dbReference type="PANTHER" id="PTHR21581">
    <property type="entry name" value="D-ALANYL-D-ALANINE CARBOXYPEPTIDASE"/>
    <property type="match status" value="1"/>
</dbReference>
<evidence type="ECO:0000256" key="1">
    <source>
        <dbReference type="SAM" id="MobiDB-lite"/>
    </source>
</evidence>
<accession>A0A5C3MUB5</accession>
<feature type="region of interest" description="Disordered" evidence="1">
    <location>
        <begin position="1"/>
        <end position="130"/>
    </location>
</feature>
<reference evidence="2 3" key="1">
    <citation type="journal article" date="2019" name="Nat. Ecol. Evol.">
        <title>Megaphylogeny resolves global patterns of mushroom evolution.</title>
        <authorList>
            <person name="Varga T."/>
            <person name="Krizsan K."/>
            <person name="Foldi C."/>
            <person name="Dima B."/>
            <person name="Sanchez-Garcia M."/>
            <person name="Sanchez-Ramirez S."/>
            <person name="Szollosi G.J."/>
            <person name="Szarkandi J.G."/>
            <person name="Papp V."/>
            <person name="Albert L."/>
            <person name="Andreopoulos W."/>
            <person name="Angelini C."/>
            <person name="Antonin V."/>
            <person name="Barry K.W."/>
            <person name="Bougher N.L."/>
            <person name="Buchanan P."/>
            <person name="Buyck B."/>
            <person name="Bense V."/>
            <person name="Catcheside P."/>
            <person name="Chovatia M."/>
            <person name="Cooper J."/>
            <person name="Damon W."/>
            <person name="Desjardin D."/>
            <person name="Finy P."/>
            <person name="Geml J."/>
            <person name="Haridas S."/>
            <person name="Hughes K."/>
            <person name="Justo A."/>
            <person name="Karasinski D."/>
            <person name="Kautmanova I."/>
            <person name="Kiss B."/>
            <person name="Kocsube S."/>
            <person name="Kotiranta H."/>
            <person name="LaButti K.M."/>
            <person name="Lechner B.E."/>
            <person name="Liimatainen K."/>
            <person name="Lipzen A."/>
            <person name="Lukacs Z."/>
            <person name="Mihaltcheva S."/>
            <person name="Morgado L.N."/>
            <person name="Niskanen T."/>
            <person name="Noordeloos M.E."/>
            <person name="Ohm R.A."/>
            <person name="Ortiz-Santana B."/>
            <person name="Ovrebo C."/>
            <person name="Racz N."/>
            <person name="Riley R."/>
            <person name="Savchenko A."/>
            <person name="Shiryaev A."/>
            <person name="Soop K."/>
            <person name="Spirin V."/>
            <person name="Szebenyi C."/>
            <person name="Tomsovsky M."/>
            <person name="Tulloss R.E."/>
            <person name="Uehling J."/>
            <person name="Grigoriev I.V."/>
            <person name="Vagvolgyi C."/>
            <person name="Papp T."/>
            <person name="Martin F.M."/>
            <person name="Miettinen O."/>
            <person name="Hibbett D.S."/>
            <person name="Nagy L.G."/>
        </authorList>
    </citation>
    <scope>NUCLEOTIDE SEQUENCE [LARGE SCALE GENOMIC DNA]</scope>
    <source>
        <strain evidence="2 3">OMC1185</strain>
    </source>
</reference>
<protein>
    <submittedName>
        <fullName evidence="2">Uncharacterized protein</fullName>
    </submittedName>
</protein>
<dbReference type="SUPFAM" id="SSF48452">
    <property type="entry name" value="TPR-like"/>
    <property type="match status" value="1"/>
</dbReference>
<evidence type="ECO:0000313" key="2">
    <source>
        <dbReference type="EMBL" id="TFK48533.1"/>
    </source>
</evidence>
<evidence type="ECO:0000313" key="3">
    <source>
        <dbReference type="Proteomes" id="UP000305948"/>
    </source>
</evidence>
<feature type="compositionally biased region" description="Acidic residues" evidence="1">
    <location>
        <begin position="120"/>
        <end position="130"/>
    </location>
</feature>
<dbReference type="SMART" id="SM00028">
    <property type="entry name" value="TPR"/>
    <property type="match status" value="2"/>
</dbReference>
<dbReference type="STRING" id="5364.A0A5C3MUB5"/>
<keyword evidence="3" id="KW-1185">Reference proteome</keyword>
<dbReference type="Proteomes" id="UP000305948">
    <property type="component" value="Unassembled WGS sequence"/>
</dbReference>
<gene>
    <name evidence="2" type="ORF">OE88DRAFT_1634832</name>
</gene>
<dbReference type="GO" id="GO:0005794">
    <property type="term" value="C:Golgi apparatus"/>
    <property type="evidence" value="ECO:0007669"/>
    <property type="project" value="TreeGrafter"/>
</dbReference>